<dbReference type="EMBL" id="QGKU01000068">
    <property type="protein sequence ID" value="PWR00893.1"/>
    <property type="molecule type" value="Genomic_DNA"/>
</dbReference>
<dbReference type="Proteomes" id="UP000245680">
    <property type="component" value="Unassembled WGS sequence"/>
</dbReference>
<dbReference type="PANTHER" id="PTHR33387:SF3">
    <property type="entry name" value="DUF985 DOMAIN-CONTAINING PROTEIN"/>
    <property type="match status" value="1"/>
</dbReference>
<dbReference type="PANTHER" id="PTHR33387">
    <property type="entry name" value="RMLC-LIKE JELLY ROLL FOLD PROTEIN"/>
    <property type="match status" value="1"/>
</dbReference>
<dbReference type="Pfam" id="PF06172">
    <property type="entry name" value="Cupin_5"/>
    <property type="match status" value="1"/>
</dbReference>
<dbReference type="InterPro" id="IPR014710">
    <property type="entry name" value="RmlC-like_jellyroll"/>
</dbReference>
<dbReference type="CDD" id="cd06121">
    <property type="entry name" value="cupin_YML079wp"/>
    <property type="match status" value="1"/>
</dbReference>
<dbReference type="InterPro" id="IPR011051">
    <property type="entry name" value="RmlC_Cupin_sf"/>
</dbReference>
<dbReference type="InterPro" id="IPR009327">
    <property type="entry name" value="Cupin_DUF985"/>
</dbReference>
<keyword evidence="3" id="KW-1185">Reference proteome</keyword>
<name>A0A2V2LG37_9RHOB</name>
<evidence type="ECO:0000259" key="1">
    <source>
        <dbReference type="Pfam" id="PF06172"/>
    </source>
</evidence>
<organism evidence="2 3">
    <name type="scientific">Meridianimarinicoccus roseus</name>
    <dbReference type="NCBI Taxonomy" id="2072018"/>
    <lineage>
        <taxon>Bacteria</taxon>
        <taxon>Pseudomonadati</taxon>
        <taxon>Pseudomonadota</taxon>
        <taxon>Alphaproteobacteria</taxon>
        <taxon>Rhodobacterales</taxon>
        <taxon>Paracoccaceae</taxon>
        <taxon>Meridianimarinicoccus</taxon>
    </lineage>
</organism>
<feature type="domain" description="DUF985" evidence="1">
    <location>
        <begin position="5"/>
        <end position="132"/>
    </location>
</feature>
<protein>
    <submittedName>
        <fullName evidence="2">Cupin</fullName>
    </submittedName>
</protein>
<gene>
    <name evidence="2" type="ORF">DKT77_20445</name>
</gene>
<dbReference type="Gene3D" id="2.60.120.10">
    <property type="entry name" value="Jelly Rolls"/>
    <property type="match status" value="1"/>
</dbReference>
<dbReference type="SUPFAM" id="SSF51182">
    <property type="entry name" value="RmlC-like cupins"/>
    <property type="match status" value="1"/>
</dbReference>
<proteinExistence type="predicted"/>
<evidence type="ECO:0000313" key="3">
    <source>
        <dbReference type="Proteomes" id="UP000245680"/>
    </source>
</evidence>
<dbReference type="OrthoDB" id="9798288at2"/>
<dbReference type="RefSeq" id="WP_109813479.1">
    <property type="nucleotide sequence ID" value="NZ_QGKU01000068.1"/>
</dbReference>
<reference evidence="2 3" key="1">
    <citation type="submission" date="2018-05" db="EMBL/GenBank/DDBJ databases">
        <title>Rhodobacteraceae gen. nov., sp. nov. isolated from sea water.</title>
        <authorList>
            <person name="Ren Y."/>
        </authorList>
    </citation>
    <scope>NUCLEOTIDE SEQUENCE [LARGE SCALE GENOMIC DNA]</scope>
    <source>
        <strain evidence="2 3">TG-679</strain>
    </source>
</reference>
<dbReference type="AlphaFoldDB" id="A0A2V2LG37"/>
<dbReference type="InterPro" id="IPR039935">
    <property type="entry name" value="YML079W-like"/>
</dbReference>
<comment type="caution">
    <text evidence="2">The sequence shown here is derived from an EMBL/GenBank/DDBJ whole genome shotgun (WGS) entry which is preliminary data.</text>
</comment>
<accession>A0A2V2LG37</accession>
<evidence type="ECO:0000313" key="2">
    <source>
        <dbReference type="EMBL" id="PWR00893.1"/>
    </source>
</evidence>
<sequence length="141" mass="15599">MLPERIISHLNLVPHIEGGYFREVWTAPAERGERPIGSLIYYMLTHGDVSHWHKHDASETWLFHAGAPMALSVADSEHGPVDRTTLGTGFHLGHKPSLTVPQGSWQSARTTGDWSLVSCLVAPAFRYEGFTVAPKDFPIPS</sequence>